<feature type="coiled-coil region" evidence="1">
    <location>
        <begin position="45"/>
        <end position="77"/>
    </location>
</feature>
<reference evidence="4 5" key="1">
    <citation type="journal article" date="2013" name="Curr. Biol.">
        <title>The Genome of the Foraminiferan Reticulomyxa filosa.</title>
        <authorList>
            <person name="Glockner G."/>
            <person name="Hulsmann N."/>
            <person name="Schleicher M."/>
            <person name="Noegel A.A."/>
            <person name="Eichinger L."/>
            <person name="Gallinger C."/>
            <person name="Pawlowski J."/>
            <person name="Sierra R."/>
            <person name="Euteneuer U."/>
            <person name="Pillet L."/>
            <person name="Moustafa A."/>
            <person name="Platzer M."/>
            <person name="Groth M."/>
            <person name="Szafranski K."/>
            <person name="Schliwa M."/>
        </authorList>
    </citation>
    <scope>NUCLEOTIDE SEQUENCE [LARGE SCALE GENOMIC DNA]</scope>
</reference>
<keyword evidence="1" id="KW-0175">Coiled coil</keyword>
<accession>X6M7F6</accession>
<feature type="compositionally biased region" description="Basic and acidic residues" evidence="2">
    <location>
        <begin position="191"/>
        <end position="205"/>
    </location>
</feature>
<evidence type="ECO:0000256" key="2">
    <source>
        <dbReference type="SAM" id="MobiDB-lite"/>
    </source>
</evidence>
<keyword evidence="3" id="KW-1133">Transmembrane helix</keyword>
<comment type="caution">
    <text evidence="4">The sequence shown here is derived from an EMBL/GenBank/DDBJ whole genome shotgun (WGS) entry which is preliminary data.</text>
</comment>
<evidence type="ECO:0000256" key="3">
    <source>
        <dbReference type="SAM" id="Phobius"/>
    </source>
</evidence>
<keyword evidence="3" id="KW-0812">Transmembrane</keyword>
<gene>
    <name evidence="4" type="ORF">RFI_27474</name>
</gene>
<keyword evidence="5" id="KW-1185">Reference proteome</keyword>
<evidence type="ECO:0000313" key="5">
    <source>
        <dbReference type="Proteomes" id="UP000023152"/>
    </source>
</evidence>
<feature type="region of interest" description="Disordered" evidence="2">
    <location>
        <begin position="155"/>
        <end position="205"/>
    </location>
</feature>
<feature type="compositionally biased region" description="Basic and acidic residues" evidence="2">
    <location>
        <begin position="170"/>
        <end position="180"/>
    </location>
</feature>
<feature type="transmembrane region" description="Helical" evidence="3">
    <location>
        <begin position="27"/>
        <end position="48"/>
    </location>
</feature>
<evidence type="ECO:0000256" key="1">
    <source>
        <dbReference type="SAM" id="Coils"/>
    </source>
</evidence>
<feature type="compositionally biased region" description="Polar residues" evidence="2">
    <location>
        <begin position="159"/>
        <end position="169"/>
    </location>
</feature>
<protein>
    <submittedName>
        <fullName evidence="4">Uncharacterized protein</fullName>
    </submittedName>
</protein>
<sequence length="205" mass="23559">MHWPTPLAYPPLPRSNFNRSPQLSVGYYSPFILMYVYIYMYMYPNLSIEEEKKKKKRKAKRNENEEDIAEAEREREKTFVLEAYEAGSEPRHLGEHVVQAHSKVMSTPILTSPPMTIHHELNQNSERISKIENNQTSVHITDKDAATKDLSTVLEDNTPHFSGQGNSIISHEESHTRSSHDQFVGASPRSTSDKNDYANDEVNKK</sequence>
<proteinExistence type="predicted"/>
<organism evidence="4 5">
    <name type="scientific">Reticulomyxa filosa</name>
    <dbReference type="NCBI Taxonomy" id="46433"/>
    <lineage>
        <taxon>Eukaryota</taxon>
        <taxon>Sar</taxon>
        <taxon>Rhizaria</taxon>
        <taxon>Retaria</taxon>
        <taxon>Foraminifera</taxon>
        <taxon>Monothalamids</taxon>
        <taxon>Reticulomyxidae</taxon>
        <taxon>Reticulomyxa</taxon>
    </lineage>
</organism>
<dbReference type="Proteomes" id="UP000023152">
    <property type="component" value="Unassembled WGS sequence"/>
</dbReference>
<dbReference type="EMBL" id="ASPP01023826">
    <property type="protein sequence ID" value="ETO09903.1"/>
    <property type="molecule type" value="Genomic_DNA"/>
</dbReference>
<dbReference type="AlphaFoldDB" id="X6M7F6"/>
<keyword evidence="3" id="KW-0472">Membrane</keyword>
<name>X6M7F6_RETFI</name>
<evidence type="ECO:0000313" key="4">
    <source>
        <dbReference type="EMBL" id="ETO09903.1"/>
    </source>
</evidence>